<proteinExistence type="predicted"/>
<evidence type="ECO:0000313" key="1">
    <source>
        <dbReference type="EMBL" id="KRP72232.1"/>
    </source>
</evidence>
<dbReference type="AlphaFoldDB" id="A0A0R3AHC3"/>
<dbReference type="Proteomes" id="UP000050852">
    <property type="component" value="Unassembled WGS sequence"/>
</dbReference>
<comment type="caution">
    <text evidence="1">The sequence shown here is derived from an EMBL/GenBank/DDBJ whole genome shotgun (WGS) entry which is preliminary data.</text>
</comment>
<accession>A0A0R3AHC3</accession>
<evidence type="ECO:0000313" key="2">
    <source>
        <dbReference type="Proteomes" id="UP000050852"/>
    </source>
</evidence>
<gene>
    <name evidence="1" type="ORF">TX23_12820</name>
</gene>
<name>A0A0R3AHC3_9PSED</name>
<sequence>MGVWAKRGRASSATEKQITLLDLTVGKASRSALNSWNVSSKNHTRNLSPETMMSISTTQAGENASFVATLYFSDAQEIFTANRIVILSSVSVNTVNCWTIKAVMDSKDPKTNTPKSQTILIHIRQDQVSGNVTLGAALTFPDIAENTAGYYVLTDSPDDDDDDLDAVFGFPSVRGNLVYQRPEDNAHIVGHFNFDLETEEKTSFSIKGTFNVAPSLFKTA</sequence>
<organism evidence="1 2">
    <name type="scientific">Pseudomonas paralactis</name>
    <dbReference type="NCBI Taxonomy" id="1615673"/>
    <lineage>
        <taxon>Bacteria</taxon>
        <taxon>Pseudomonadati</taxon>
        <taxon>Pseudomonadota</taxon>
        <taxon>Gammaproteobacteria</taxon>
        <taxon>Pseudomonadales</taxon>
        <taxon>Pseudomonadaceae</taxon>
        <taxon>Pseudomonas</taxon>
    </lineage>
</organism>
<dbReference type="PATRIC" id="fig|1615673.3.peg.3616"/>
<dbReference type="EMBL" id="JYLN01000004">
    <property type="protein sequence ID" value="KRP72232.1"/>
    <property type="molecule type" value="Genomic_DNA"/>
</dbReference>
<protein>
    <submittedName>
        <fullName evidence="1">Uncharacterized protein</fullName>
    </submittedName>
</protein>
<reference evidence="1 2" key="1">
    <citation type="submission" date="2015-02" db="EMBL/GenBank/DDBJ databases">
        <title>Two Pseudomonas sp. nov., isolated from raw milk.</title>
        <authorList>
            <person name="Wenning M."/>
            <person name="von Neubeck M."/>
            <person name="Huptas C."/>
            <person name="Scherer S."/>
        </authorList>
    </citation>
    <scope>NUCLEOTIDE SEQUENCE [LARGE SCALE GENOMIC DNA]</scope>
    <source>
        <strain evidence="1 2">DSM 29164</strain>
    </source>
</reference>